<comment type="caution">
    <text evidence="2">The sequence shown here is derived from an EMBL/GenBank/DDBJ whole genome shotgun (WGS) entry which is preliminary data.</text>
</comment>
<dbReference type="Proteomes" id="UP000645828">
    <property type="component" value="Unassembled WGS sequence"/>
</dbReference>
<name>A0A811YA43_NYCPR</name>
<reference evidence="2" key="1">
    <citation type="submission" date="2020-12" db="EMBL/GenBank/DDBJ databases">
        <authorList>
            <consortium name="Molecular Ecology Group"/>
        </authorList>
    </citation>
    <scope>NUCLEOTIDE SEQUENCE</scope>
    <source>
        <strain evidence="2">TBG_1078</strain>
    </source>
</reference>
<protein>
    <submittedName>
        <fullName evidence="2">(raccoon dog) hypothetical protein</fullName>
    </submittedName>
</protein>
<dbReference type="AlphaFoldDB" id="A0A811YA43"/>
<evidence type="ECO:0000313" key="2">
    <source>
        <dbReference type="EMBL" id="CAD7671181.1"/>
    </source>
</evidence>
<evidence type="ECO:0000256" key="1">
    <source>
        <dbReference type="SAM" id="MobiDB-lite"/>
    </source>
</evidence>
<sequence length="211" mass="22933">MQPAPLNMPQCQRLANAKGLKNSERILCRKNTERLCSIKLSFSSFLRMHVLLGIFLLFSLYCPAVRQARHSAAGRGRDATRAGAGGRGECECESENSPAGPEARAGDCAAESSQGSPVCISKCENIIATAAASSLRSGVSNDANILFPLSVHLIPQYRTVPCGFPLMDDPRVTPPQPARKGEPLPRPEGLQDQARDRRQRQTTEPPRLPCR</sequence>
<keyword evidence="3" id="KW-1185">Reference proteome</keyword>
<organism evidence="2 3">
    <name type="scientific">Nyctereutes procyonoides</name>
    <name type="common">Raccoon dog</name>
    <name type="synonym">Canis procyonoides</name>
    <dbReference type="NCBI Taxonomy" id="34880"/>
    <lineage>
        <taxon>Eukaryota</taxon>
        <taxon>Metazoa</taxon>
        <taxon>Chordata</taxon>
        <taxon>Craniata</taxon>
        <taxon>Vertebrata</taxon>
        <taxon>Euteleostomi</taxon>
        <taxon>Mammalia</taxon>
        <taxon>Eutheria</taxon>
        <taxon>Laurasiatheria</taxon>
        <taxon>Carnivora</taxon>
        <taxon>Caniformia</taxon>
        <taxon>Canidae</taxon>
        <taxon>Nyctereutes</taxon>
    </lineage>
</organism>
<dbReference type="EMBL" id="CAJHUB010000661">
    <property type="protein sequence ID" value="CAD7671181.1"/>
    <property type="molecule type" value="Genomic_DNA"/>
</dbReference>
<evidence type="ECO:0000313" key="3">
    <source>
        <dbReference type="Proteomes" id="UP000645828"/>
    </source>
</evidence>
<proteinExistence type="predicted"/>
<feature type="region of interest" description="Disordered" evidence="1">
    <location>
        <begin position="167"/>
        <end position="211"/>
    </location>
</feature>
<feature type="region of interest" description="Disordered" evidence="1">
    <location>
        <begin position="73"/>
        <end position="96"/>
    </location>
</feature>
<accession>A0A811YA43</accession>
<gene>
    <name evidence="2" type="ORF">NYPRO_LOCUS3976</name>
</gene>